<organism evidence="9 10">
    <name type="scientific">Nocardioides mangrovi</name>
    <dbReference type="NCBI Taxonomy" id="2874580"/>
    <lineage>
        <taxon>Bacteria</taxon>
        <taxon>Bacillati</taxon>
        <taxon>Actinomycetota</taxon>
        <taxon>Actinomycetes</taxon>
        <taxon>Propionibacteriales</taxon>
        <taxon>Nocardioidaceae</taxon>
        <taxon>Nocardioides</taxon>
    </lineage>
</organism>
<accession>A0ABS7U7Z3</accession>
<keyword evidence="10" id="KW-1185">Reference proteome</keyword>
<evidence type="ECO:0000256" key="2">
    <source>
        <dbReference type="ARBA" id="ARBA00022475"/>
    </source>
</evidence>
<evidence type="ECO:0000256" key="4">
    <source>
        <dbReference type="ARBA" id="ARBA00022989"/>
    </source>
</evidence>
<keyword evidence="5 6" id="KW-0472">Membrane</keyword>
<keyword evidence="2" id="KW-1003">Cell membrane</keyword>
<dbReference type="Proteomes" id="UP000780875">
    <property type="component" value="Unassembled WGS sequence"/>
</dbReference>
<reference evidence="9 10" key="1">
    <citation type="submission" date="2021-09" db="EMBL/GenBank/DDBJ databases">
        <title>Whole genome sequence of Nocardioides sp. GBK3QG-3.</title>
        <authorList>
            <person name="Tuo L."/>
        </authorList>
    </citation>
    <scope>NUCLEOTIDE SEQUENCE [LARGE SCALE GENOMIC DNA]</scope>
    <source>
        <strain evidence="9 10">GBK3QG-3</strain>
    </source>
</reference>
<evidence type="ECO:0000256" key="6">
    <source>
        <dbReference type="SAM" id="Phobius"/>
    </source>
</evidence>
<dbReference type="InterPro" id="IPR018649">
    <property type="entry name" value="SHOCT"/>
</dbReference>
<evidence type="ECO:0000313" key="10">
    <source>
        <dbReference type="Proteomes" id="UP000780875"/>
    </source>
</evidence>
<dbReference type="RefSeq" id="WP_224121464.1">
    <property type="nucleotide sequence ID" value="NZ_JAIQZJ010000001.1"/>
</dbReference>
<keyword evidence="3 6" id="KW-0812">Transmembrane</keyword>
<evidence type="ECO:0000256" key="5">
    <source>
        <dbReference type="ARBA" id="ARBA00023136"/>
    </source>
</evidence>
<feature type="transmembrane region" description="Helical" evidence="6">
    <location>
        <begin position="12"/>
        <end position="36"/>
    </location>
</feature>
<feature type="transmembrane region" description="Helical" evidence="6">
    <location>
        <begin position="48"/>
        <end position="68"/>
    </location>
</feature>
<feature type="domain" description="SHOCT" evidence="7">
    <location>
        <begin position="104"/>
        <end position="130"/>
    </location>
</feature>
<dbReference type="Pfam" id="PF09851">
    <property type="entry name" value="SHOCT"/>
    <property type="match status" value="1"/>
</dbReference>
<sequence length="131" mass="14718">MVTVWEYSPGDVFLSMLWFFLFFIWIWLLITVFADIFRSDDLSGWSKALWTVFVIVLPYLGVFVYLIARGHKMGGHMAAQAARQDAQMRDYVQSVAGSSSTAGEIERLAALRDGGTLSEAEFQQAKAKLLA</sequence>
<dbReference type="InterPro" id="IPR027379">
    <property type="entry name" value="CLS_N"/>
</dbReference>
<evidence type="ECO:0000256" key="1">
    <source>
        <dbReference type="ARBA" id="ARBA00004651"/>
    </source>
</evidence>
<protein>
    <submittedName>
        <fullName evidence="9">SHOCT domain-containing protein</fullName>
    </submittedName>
</protein>
<comment type="caution">
    <text evidence="9">The sequence shown here is derived from an EMBL/GenBank/DDBJ whole genome shotgun (WGS) entry which is preliminary data.</text>
</comment>
<proteinExistence type="predicted"/>
<feature type="domain" description="Cardiolipin synthase N-terminal" evidence="8">
    <location>
        <begin position="24"/>
        <end position="69"/>
    </location>
</feature>
<name>A0ABS7U7Z3_9ACTN</name>
<dbReference type="Pfam" id="PF13396">
    <property type="entry name" value="PLDc_N"/>
    <property type="match status" value="1"/>
</dbReference>
<evidence type="ECO:0000259" key="7">
    <source>
        <dbReference type="Pfam" id="PF09851"/>
    </source>
</evidence>
<comment type="subcellular location">
    <subcellularLocation>
        <location evidence="1">Cell membrane</location>
        <topology evidence="1">Multi-pass membrane protein</topology>
    </subcellularLocation>
</comment>
<dbReference type="EMBL" id="JAIQZJ010000001">
    <property type="protein sequence ID" value="MBZ5737103.1"/>
    <property type="molecule type" value="Genomic_DNA"/>
</dbReference>
<gene>
    <name evidence="9" type="ORF">K8U61_02920</name>
</gene>
<keyword evidence="4 6" id="KW-1133">Transmembrane helix</keyword>
<evidence type="ECO:0000259" key="8">
    <source>
        <dbReference type="Pfam" id="PF13396"/>
    </source>
</evidence>
<evidence type="ECO:0000256" key="3">
    <source>
        <dbReference type="ARBA" id="ARBA00022692"/>
    </source>
</evidence>
<evidence type="ECO:0000313" key="9">
    <source>
        <dbReference type="EMBL" id="MBZ5737103.1"/>
    </source>
</evidence>